<evidence type="ECO:0000259" key="5">
    <source>
        <dbReference type="PROSITE" id="PS50893"/>
    </source>
</evidence>
<organism evidence="6 7">
    <name type="scientific">Streptomyces litchfieldiae</name>
    <dbReference type="NCBI Taxonomy" id="3075543"/>
    <lineage>
        <taxon>Bacteria</taxon>
        <taxon>Bacillati</taxon>
        <taxon>Actinomycetota</taxon>
        <taxon>Actinomycetes</taxon>
        <taxon>Kitasatosporales</taxon>
        <taxon>Streptomycetaceae</taxon>
        <taxon>Streptomyces</taxon>
    </lineage>
</organism>
<dbReference type="Pfam" id="PF00005">
    <property type="entry name" value="ABC_tran"/>
    <property type="match status" value="1"/>
</dbReference>
<dbReference type="PANTHER" id="PTHR45772:SF7">
    <property type="entry name" value="AMINO ACID ABC TRANSPORTER ATP-BINDING PROTEIN"/>
    <property type="match status" value="1"/>
</dbReference>
<keyword evidence="1" id="KW-0813">Transport</keyword>
<proteinExistence type="predicted"/>
<gene>
    <name evidence="6" type="ORF">RM590_19120</name>
</gene>
<dbReference type="GO" id="GO:0005524">
    <property type="term" value="F:ATP binding"/>
    <property type="evidence" value="ECO:0007669"/>
    <property type="project" value="UniProtKB-KW"/>
</dbReference>
<feature type="domain" description="ABC transporter" evidence="5">
    <location>
        <begin position="20"/>
        <end position="273"/>
    </location>
</feature>
<accession>A0ABU2MSV1</accession>
<reference evidence="7" key="1">
    <citation type="submission" date="2023-07" db="EMBL/GenBank/DDBJ databases">
        <title>30 novel species of actinomycetes from the DSMZ collection.</title>
        <authorList>
            <person name="Nouioui I."/>
        </authorList>
    </citation>
    <scope>NUCLEOTIDE SEQUENCE [LARGE SCALE GENOMIC DNA]</scope>
    <source>
        <strain evidence="7">DSM 44938</strain>
    </source>
</reference>
<dbReference type="PROSITE" id="PS50893">
    <property type="entry name" value="ABC_TRANSPORTER_2"/>
    <property type="match status" value="1"/>
</dbReference>
<dbReference type="RefSeq" id="WP_311705840.1">
    <property type="nucleotide sequence ID" value="NZ_JAVREL010000011.1"/>
</dbReference>
<dbReference type="Proteomes" id="UP001183246">
    <property type="component" value="Unassembled WGS sequence"/>
</dbReference>
<evidence type="ECO:0000313" key="7">
    <source>
        <dbReference type="Proteomes" id="UP001183246"/>
    </source>
</evidence>
<keyword evidence="7" id="KW-1185">Reference proteome</keyword>
<evidence type="ECO:0000256" key="4">
    <source>
        <dbReference type="SAM" id="MobiDB-lite"/>
    </source>
</evidence>
<dbReference type="InterPro" id="IPR027417">
    <property type="entry name" value="P-loop_NTPase"/>
</dbReference>
<dbReference type="InterPro" id="IPR032823">
    <property type="entry name" value="BCA_ABC_TP_C"/>
</dbReference>
<name>A0ABU2MSV1_9ACTN</name>
<dbReference type="SMART" id="SM00382">
    <property type="entry name" value="AAA"/>
    <property type="match status" value="1"/>
</dbReference>
<dbReference type="PROSITE" id="PS00211">
    <property type="entry name" value="ABC_TRANSPORTER_1"/>
    <property type="match status" value="1"/>
</dbReference>
<evidence type="ECO:0000256" key="2">
    <source>
        <dbReference type="ARBA" id="ARBA00022741"/>
    </source>
</evidence>
<dbReference type="InterPro" id="IPR003439">
    <property type="entry name" value="ABC_transporter-like_ATP-bd"/>
</dbReference>
<evidence type="ECO:0000313" key="6">
    <source>
        <dbReference type="EMBL" id="MDT0344705.1"/>
    </source>
</evidence>
<sequence>MTTEMREEAALTKQAAGDVLEASGVTLRFGGLTSLDGVALRMARGEILAVIGPNGAGKTSLFNSLTGAYVPQEGSITFRPRAGGEFELRGRKPHKASRLGVARTFQNIRLFGALTVLENVKIAVETRQKTDPISIMLGLPNARRDERESDRQAHEVLSFVGLGHRLNELASSLSYGEQRRLEIARALATKPELLLLDEPAAGTNPTEKRDLETLIRRINRDLSVSVLLIEHDMRLVMSVADRVVVLNFGRKIAEGTPAEVQQDPAVIEAYLGAAAEEDRAVVAGVVAEQAEAAEAEAAEAEAREAEEAGAAGEPGDGAVESDEEDRA</sequence>
<comment type="caution">
    <text evidence="6">The sequence shown here is derived from an EMBL/GenBank/DDBJ whole genome shotgun (WGS) entry which is preliminary data.</text>
</comment>
<evidence type="ECO:0000256" key="1">
    <source>
        <dbReference type="ARBA" id="ARBA00022448"/>
    </source>
</evidence>
<evidence type="ECO:0000256" key="3">
    <source>
        <dbReference type="ARBA" id="ARBA00022840"/>
    </source>
</evidence>
<dbReference type="InterPro" id="IPR051120">
    <property type="entry name" value="ABC_AA/LPS_Transport"/>
</dbReference>
<keyword evidence="2" id="KW-0547">Nucleotide-binding</keyword>
<protein>
    <submittedName>
        <fullName evidence="6">ABC transporter ATP-binding protein</fullName>
    </submittedName>
</protein>
<dbReference type="EMBL" id="JAVREL010000011">
    <property type="protein sequence ID" value="MDT0344705.1"/>
    <property type="molecule type" value="Genomic_DNA"/>
</dbReference>
<dbReference type="PANTHER" id="PTHR45772">
    <property type="entry name" value="CONSERVED COMPONENT OF ABC TRANSPORTER FOR NATURAL AMINO ACIDS-RELATED"/>
    <property type="match status" value="1"/>
</dbReference>
<dbReference type="CDD" id="cd03219">
    <property type="entry name" value="ABC_Mj1267_LivG_branched"/>
    <property type="match status" value="1"/>
</dbReference>
<dbReference type="InterPro" id="IPR017871">
    <property type="entry name" value="ABC_transporter-like_CS"/>
</dbReference>
<keyword evidence="3 6" id="KW-0067">ATP-binding</keyword>
<dbReference type="Gene3D" id="3.40.50.300">
    <property type="entry name" value="P-loop containing nucleotide triphosphate hydrolases"/>
    <property type="match status" value="1"/>
</dbReference>
<dbReference type="Pfam" id="PF12399">
    <property type="entry name" value="BCA_ABC_TP_C"/>
    <property type="match status" value="1"/>
</dbReference>
<feature type="compositionally biased region" description="Low complexity" evidence="4">
    <location>
        <begin position="308"/>
        <end position="318"/>
    </location>
</feature>
<dbReference type="SUPFAM" id="SSF52540">
    <property type="entry name" value="P-loop containing nucleoside triphosphate hydrolases"/>
    <property type="match status" value="1"/>
</dbReference>
<feature type="region of interest" description="Disordered" evidence="4">
    <location>
        <begin position="293"/>
        <end position="327"/>
    </location>
</feature>
<dbReference type="InterPro" id="IPR003593">
    <property type="entry name" value="AAA+_ATPase"/>
</dbReference>